<dbReference type="InterPro" id="IPR046549">
    <property type="entry name" value="DUF6703"/>
</dbReference>
<keyword evidence="1" id="KW-0812">Transmembrane</keyword>
<accession>A0A417Z8T9</accession>
<feature type="transmembrane region" description="Helical" evidence="1">
    <location>
        <begin position="89"/>
        <end position="107"/>
    </location>
</feature>
<dbReference type="Proteomes" id="UP000285376">
    <property type="component" value="Unassembled WGS sequence"/>
</dbReference>
<keyword evidence="1" id="KW-0472">Membrane</keyword>
<dbReference type="AlphaFoldDB" id="A0A417Z8T9"/>
<sequence>MPENESTNDQRPEVSVSTTRAKVMHASDPAVGAMARLPQGAVVTAFVVVMLIGIVFRGVIGAVCFGLVSLVLGWLLYLSWNQLRNVDRLARAAVLCLTVAVTVVLAVPK</sequence>
<name>A0A417Z8T9_9MICO</name>
<evidence type="ECO:0000313" key="3">
    <source>
        <dbReference type="Proteomes" id="UP000285376"/>
    </source>
</evidence>
<evidence type="ECO:0000313" key="2">
    <source>
        <dbReference type="EMBL" id="RHW47068.1"/>
    </source>
</evidence>
<dbReference type="RefSeq" id="WP_118912638.1">
    <property type="nucleotide sequence ID" value="NZ_CBCRVH010000006.1"/>
</dbReference>
<proteinExistence type="predicted"/>
<evidence type="ECO:0000256" key="1">
    <source>
        <dbReference type="SAM" id="Phobius"/>
    </source>
</evidence>
<keyword evidence="1" id="KW-1133">Transmembrane helix</keyword>
<comment type="caution">
    <text evidence="2">The sequence shown here is derived from an EMBL/GenBank/DDBJ whole genome shotgun (WGS) entry which is preliminary data.</text>
</comment>
<dbReference type="EMBL" id="QWLM01000003">
    <property type="protein sequence ID" value="RHW47068.1"/>
    <property type="molecule type" value="Genomic_DNA"/>
</dbReference>
<feature type="transmembrane region" description="Helical" evidence="1">
    <location>
        <begin position="44"/>
        <end position="77"/>
    </location>
</feature>
<dbReference type="Pfam" id="PF20444">
    <property type="entry name" value="DUF6703"/>
    <property type="match status" value="1"/>
</dbReference>
<reference evidence="2 3" key="1">
    <citation type="submission" date="2018-08" db="EMBL/GenBank/DDBJ databases">
        <title>Whole genome sequence analysis of Dermacoccus abyssi bacteria isolated from Deep Mariana trench Micromonospora spp reveals genes involved in the environmental adaptation and production of secondary metabolites.</title>
        <authorList>
            <person name="Abdel-Mageed W.M."/>
            <person name="Lehri B."/>
            <person name="Nouioui I."/>
            <person name="Goodfellow I."/>
            <person name="Jaspars M."/>
            <person name="Karlyshev A."/>
        </authorList>
    </citation>
    <scope>NUCLEOTIDE SEQUENCE [LARGE SCALE GENOMIC DNA]</scope>
    <source>
        <strain evidence="2 3">MT1.1</strain>
    </source>
</reference>
<gene>
    <name evidence="2" type="ORF">D1832_03480</name>
</gene>
<protein>
    <submittedName>
        <fullName evidence="2">Uncharacterized protein</fullName>
    </submittedName>
</protein>
<organism evidence="2 3">
    <name type="scientific">Dermacoccus abyssi</name>
    <dbReference type="NCBI Taxonomy" id="322596"/>
    <lineage>
        <taxon>Bacteria</taxon>
        <taxon>Bacillati</taxon>
        <taxon>Actinomycetota</taxon>
        <taxon>Actinomycetes</taxon>
        <taxon>Micrococcales</taxon>
        <taxon>Dermacoccaceae</taxon>
        <taxon>Dermacoccus</taxon>
    </lineage>
</organism>